<dbReference type="EMBL" id="CP123751">
    <property type="protein sequence ID" value="WHQ80636.1"/>
    <property type="molecule type" value="Genomic_DNA"/>
</dbReference>
<dbReference type="Pfam" id="PF03374">
    <property type="entry name" value="ANT"/>
    <property type="match status" value="1"/>
</dbReference>
<feature type="domain" description="Bro-N" evidence="1">
    <location>
        <begin position="1"/>
        <end position="102"/>
    </location>
</feature>
<evidence type="ECO:0000313" key="2">
    <source>
        <dbReference type="EMBL" id="WHQ80636.1"/>
    </source>
</evidence>
<dbReference type="Pfam" id="PF02498">
    <property type="entry name" value="Bro-N"/>
    <property type="match status" value="1"/>
</dbReference>
<dbReference type="RefSeq" id="WP_283534830.1">
    <property type="nucleotide sequence ID" value="NZ_CP123751.1"/>
</dbReference>
<evidence type="ECO:0000313" key="3">
    <source>
        <dbReference type="Proteomes" id="UP001238155"/>
    </source>
</evidence>
<organism evidence="2 3">
    <name type="scientific">Ligilactobacillus animalis</name>
    <dbReference type="NCBI Taxonomy" id="1605"/>
    <lineage>
        <taxon>Bacteria</taxon>
        <taxon>Bacillati</taxon>
        <taxon>Bacillota</taxon>
        <taxon>Bacilli</taxon>
        <taxon>Lactobacillales</taxon>
        <taxon>Lactobacillaceae</taxon>
        <taxon>Ligilactobacillus</taxon>
    </lineage>
</organism>
<proteinExistence type="predicted"/>
<dbReference type="InterPro" id="IPR005039">
    <property type="entry name" value="Ant_C"/>
</dbReference>
<dbReference type="SMART" id="SM01040">
    <property type="entry name" value="Bro-N"/>
    <property type="match status" value="1"/>
</dbReference>
<dbReference type="InterPro" id="IPR003497">
    <property type="entry name" value="BRO_N_domain"/>
</dbReference>
<evidence type="ECO:0000259" key="1">
    <source>
        <dbReference type="PROSITE" id="PS51750"/>
    </source>
</evidence>
<dbReference type="GO" id="GO:0003677">
    <property type="term" value="F:DNA binding"/>
    <property type="evidence" value="ECO:0007669"/>
    <property type="project" value="InterPro"/>
</dbReference>
<sequence>MNDLKIFNNGNIDLPVREVNGQIEFDTEKVAIGLGICLVKNGIEYVRWERVRKYLNSPQVEKGDYISEPDFYTLAIKANNPTAEKFQYWVTHEVLPTIRKHGAYMTDEKAFEVVHNSNGLADLLQQASEQLRAKDVQIEQMKPKALFADAVSVSKSTILIGELAKILKQNGVNIGATRLFAWMRENGYLISRKGTDWNMPTQRAMELGLFNIKETTITHSDGHTTISKTTKVTGKGQQYFINKFLKDKDIA</sequence>
<accession>A0AAJ6FYZ3</accession>
<name>A0AAJ6FYZ3_9LACO</name>
<protein>
    <submittedName>
        <fullName evidence="2">Phage antirepressor KilAC domain-containing protein</fullName>
    </submittedName>
</protein>
<dbReference type="PROSITE" id="PS51750">
    <property type="entry name" value="BRO_N"/>
    <property type="match status" value="1"/>
</dbReference>
<dbReference type="Proteomes" id="UP001238155">
    <property type="component" value="Chromosome"/>
</dbReference>
<reference evidence="2" key="1">
    <citation type="submission" date="2023-04" db="EMBL/GenBank/DDBJ databases">
        <title>Four porcine-derived lactic acid bacteria strains analyses and their evaluation as potential probiotics based on genomics.</title>
        <authorList>
            <person name="Niu D."/>
        </authorList>
    </citation>
    <scope>NUCLEOTIDE SEQUENCE</scope>
    <source>
        <strain evidence="2">ZSB1</strain>
    </source>
</reference>
<dbReference type="AlphaFoldDB" id="A0AAJ6FYZ3"/>
<gene>
    <name evidence="2" type="ORF">QFF56_02840</name>
</gene>